<proteinExistence type="predicted"/>
<evidence type="ECO:0000313" key="2">
    <source>
        <dbReference type="EMBL" id="RBO87007.1"/>
    </source>
</evidence>
<dbReference type="Proteomes" id="UP000252586">
    <property type="component" value="Unassembled WGS sequence"/>
</dbReference>
<feature type="transmembrane region" description="Helical" evidence="1">
    <location>
        <begin position="12"/>
        <end position="34"/>
    </location>
</feature>
<comment type="caution">
    <text evidence="2">The sequence shown here is derived from an EMBL/GenBank/DDBJ whole genome shotgun (WGS) entry which is preliminary data.</text>
</comment>
<evidence type="ECO:0000313" key="3">
    <source>
        <dbReference type="Proteomes" id="UP000252586"/>
    </source>
</evidence>
<accession>A0A366DAD1</accession>
<keyword evidence="1" id="KW-1133">Transmembrane helix</keyword>
<dbReference type="AlphaFoldDB" id="A0A366DAD1"/>
<protein>
    <submittedName>
        <fullName evidence="2">Uncharacterized protein</fullName>
    </submittedName>
</protein>
<keyword evidence="1" id="KW-0472">Membrane</keyword>
<reference evidence="2 3" key="1">
    <citation type="submission" date="2018-06" db="EMBL/GenBank/DDBJ databases">
        <title>Genomic Encyclopedia of Type Strains, Phase IV (KMG-IV): sequencing the most valuable type-strain genomes for metagenomic binning, comparative biology and taxonomic classification.</title>
        <authorList>
            <person name="Goeker M."/>
        </authorList>
    </citation>
    <scope>NUCLEOTIDE SEQUENCE [LARGE SCALE GENOMIC DNA]</scope>
    <source>
        <strain evidence="2 3">DSM 44599</strain>
    </source>
</reference>
<organism evidence="2 3">
    <name type="scientific">Nocardia puris</name>
    <dbReference type="NCBI Taxonomy" id="208602"/>
    <lineage>
        <taxon>Bacteria</taxon>
        <taxon>Bacillati</taxon>
        <taxon>Actinomycetota</taxon>
        <taxon>Actinomycetes</taxon>
        <taxon>Mycobacteriales</taxon>
        <taxon>Nocardiaceae</taxon>
        <taxon>Nocardia</taxon>
    </lineage>
</organism>
<keyword evidence="3" id="KW-1185">Reference proteome</keyword>
<name>A0A366DAD1_9NOCA</name>
<gene>
    <name evidence="2" type="ORF">DFR74_112184</name>
</gene>
<keyword evidence="1" id="KW-0812">Transmembrane</keyword>
<dbReference type="EMBL" id="QNRE01000012">
    <property type="protein sequence ID" value="RBO87007.1"/>
    <property type="molecule type" value="Genomic_DNA"/>
</dbReference>
<evidence type="ECO:0000256" key="1">
    <source>
        <dbReference type="SAM" id="Phobius"/>
    </source>
</evidence>
<sequence length="35" mass="3879">MSPPPQFDWRRFWIAVAAAAIIALGVAIAINVWIL</sequence>
<dbReference type="STRING" id="1210090.GCA_001613185_01324"/>